<feature type="region of interest" description="Disordered" evidence="1">
    <location>
        <begin position="1"/>
        <end position="44"/>
    </location>
</feature>
<proteinExistence type="predicted"/>
<evidence type="ECO:0000313" key="3">
    <source>
        <dbReference type="Proteomes" id="UP000501690"/>
    </source>
</evidence>
<feature type="compositionally biased region" description="Basic and acidic residues" evidence="1">
    <location>
        <begin position="20"/>
        <end position="44"/>
    </location>
</feature>
<name>A0A4D6NSK7_VIGUN</name>
<accession>A0A4D6NSK7</accession>
<gene>
    <name evidence="2" type="ORF">DEO72_LG11g3643</name>
</gene>
<dbReference type="Proteomes" id="UP000501690">
    <property type="component" value="Linkage Group LG11"/>
</dbReference>
<sequence>MEKRTVKNGETTVKNVKAAGTDETRLSGDKNGVWRREKDGVGDKREDVGGCCVVCVGEEREGGEEGGRVGTVLCVWEKRQNREKRCGGWRPLHIKKNLGQRFQGQGQGAEQGICFWGCSAVSHGVFGGAVQ</sequence>
<evidence type="ECO:0000256" key="1">
    <source>
        <dbReference type="SAM" id="MobiDB-lite"/>
    </source>
</evidence>
<organism evidence="2 3">
    <name type="scientific">Vigna unguiculata</name>
    <name type="common">Cowpea</name>
    <dbReference type="NCBI Taxonomy" id="3917"/>
    <lineage>
        <taxon>Eukaryota</taxon>
        <taxon>Viridiplantae</taxon>
        <taxon>Streptophyta</taxon>
        <taxon>Embryophyta</taxon>
        <taxon>Tracheophyta</taxon>
        <taxon>Spermatophyta</taxon>
        <taxon>Magnoliopsida</taxon>
        <taxon>eudicotyledons</taxon>
        <taxon>Gunneridae</taxon>
        <taxon>Pentapetalae</taxon>
        <taxon>rosids</taxon>
        <taxon>fabids</taxon>
        <taxon>Fabales</taxon>
        <taxon>Fabaceae</taxon>
        <taxon>Papilionoideae</taxon>
        <taxon>50 kb inversion clade</taxon>
        <taxon>NPAAA clade</taxon>
        <taxon>indigoferoid/millettioid clade</taxon>
        <taxon>Phaseoleae</taxon>
        <taxon>Vigna</taxon>
    </lineage>
</organism>
<dbReference type="AlphaFoldDB" id="A0A4D6NSK7"/>
<keyword evidence="3" id="KW-1185">Reference proteome</keyword>
<protein>
    <submittedName>
        <fullName evidence="2">Uncharacterized protein</fullName>
    </submittedName>
</protein>
<reference evidence="2 3" key="1">
    <citation type="submission" date="2019-04" db="EMBL/GenBank/DDBJ databases">
        <title>An improved genome assembly and genetic linkage map for asparagus bean, Vigna unguiculata ssp. sesquipedialis.</title>
        <authorList>
            <person name="Xia Q."/>
            <person name="Zhang R."/>
            <person name="Dong Y."/>
        </authorList>
    </citation>
    <scope>NUCLEOTIDE SEQUENCE [LARGE SCALE GENOMIC DNA]</scope>
    <source>
        <tissue evidence="2">Leaf</tissue>
    </source>
</reference>
<evidence type="ECO:0000313" key="2">
    <source>
        <dbReference type="EMBL" id="QCE16626.1"/>
    </source>
</evidence>
<dbReference type="EMBL" id="CP039355">
    <property type="protein sequence ID" value="QCE16626.1"/>
    <property type="molecule type" value="Genomic_DNA"/>
</dbReference>